<name>M4ERU2_BRACM</name>
<evidence type="ECO:0000256" key="1">
    <source>
        <dbReference type="SAM" id="MobiDB-lite"/>
    </source>
</evidence>
<organism evidence="2 3">
    <name type="scientific">Brassica campestris</name>
    <name type="common">Field mustard</name>
    <dbReference type="NCBI Taxonomy" id="3711"/>
    <lineage>
        <taxon>Eukaryota</taxon>
        <taxon>Viridiplantae</taxon>
        <taxon>Streptophyta</taxon>
        <taxon>Embryophyta</taxon>
        <taxon>Tracheophyta</taxon>
        <taxon>Spermatophyta</taxon>
        <taxon>Magnoliopsida</taxon>
        <taxon>eudicotyledons</taxon>
        <taxon>Gunneridae</taxon>
        <taxon>Pentapetalae</taxon>
        <taxon>rosids</taxon>
        <taxon>malvids</taxon>
        <taxon>Brassicales</taxon>
        <taxon>Brassicaceae</taxon>
        <taxon>Brassiceae</taxon>
        <taxon>Brassica</taxon>
    </lineage>
</organism>
<dbReference type="InParanoid" id="M4ERU2"/>
<proteinExistence type="predicted"/>
<dbReference type="EnsemblPlants" id="Bra031519.1">
    <property type="protein sequence ID" value="Bra031519.1-P"/>
    <property type="gene ID" value="Bra031519"/>
</dbReference>
<feature type="region of interest" description="Disordered" evidence="1">
    <location>
        <begin position="20"/>
        <end position="53"/>
    </location>
</feature>
<reference evidence="2 3" key="2">
    <citation type="journal article" date="2018" name="Hortic Res">
        <title>Improved Brassica rapa reference genome by single-molecule sequencing and chromosome conformation capture technologies.</title>
        <authorList>
            <person name="Zhang L."/>
            <person name="Cai X."/>
            <person name="Wu J."/>
            <person name="Liu M."/>
            <person name="Grob S."/>
            <person name="Cheng F."/>
            <person name="Liang J."/>
            <person name="Cai C."/>
            <person name="Liu Z."/>
            <person name="Liu B."/>
            <person name="Wang F."/>
            <person name="Li S."/>
            <person name="Liu F."/>
            <person name="Li X."/>
            <person name="Cheng L."/>
            <person name="Yang W."/>
            <person name="Li M.H."/>
            <person name="Grossniklaus U."/>
            <person name="Zheng H."/>
            <person name="Wang X."/>
        </authorList>
    </citation>
    <scope>NUCLEOTIDE SEQUENCE [LARGE SCALE GENOMIC DNA]</scope>
    <source>
        <strain evidence="2 3">cv. Chiifu-401-42</strain>
    </source>
</reference>
<keyword evidence="3" id="KW-1185">Reference proteome</keyword>
<evidence type="ECO:0000313" key="3">
    <source>
        <dbReference type="Proteomes" id="UP000011750"/>
    </source>
</evidence>
<evidence type="ECO:0000313" key="2">
    <source>
        <dbReference type="EnsemblPlants" id="Bra031519.1-P"/>
    </source>
</evidence>
<dbReference type="Gramene" id="Bra031519.1">
    <property type="protein sequence ID" value="Bra031519.1-P"/>
    <property type="gene ID" value="Bra031519"/>
</dbReference>
<dbReference type="AlphaFoldDB" id="M4ERU2"/>
<accession>M4ERU2</accession>
<reference evidence="2" key="3">
    <citation type="submission" date="2023-03" db="UniProtKB">
        <authorList>
            <consortium name="EnsemblPlants"/>
        </authorList>
    </citation>
    <scope>IDENTIFICATION</scope>
    <source>
        <strain evidence="2">cv. Chiifu-401-42</strain>
    </source>
</reference>
<protein>
    <submittedName>
        <fullName evidence="2">Uncharacterized protein</fullName>
    </submittedName>
</protein>
<dbReference type="HOGENOM" id="CLU_1752289_0_0_1"/>
<dbReference type="Proteomes" id="UP000011750">
    <property type="component" value="Chromosome A01"/>
</dbReference>
<sequence length="183" mass="20812">MLCLTVSDSLIDSFEHLSFSSIEEEERDESPPESPVSDSGRGVDGSEEDVGHLRQVKKLKTSDNMEVDLTQIPTVEASDREKKLLSSDIEITKRRRIRGISVLRYETVAYMHLKLFIPPTSEHTERSCVVYIAKRRKPLNLVDESWPCDLSVINGYDSPRTLGTVEDRYPAWSDPLRSCRTVV</sequence>
<reference evidence="2 3" key="1">
    <citation type="journal article" date="2011" name="Nat. Genet.">
        <title>The genome of the mesopolyploid crop species Brassica rapa.</title>
        <authorList>
            <consortium name="Brassica rapa Genome Sequencing Project Consortium"/>
            <person name="Wang X."/>
            <person name="Wang H."/>
            <person name="Wang J."/>
            <person name="Sun R."/>
            <person name="Wu J."/>
            <person name="Liu S."/>
            <person name="Bai Y."/>
            <person name="Mun J.H."/>
            <person name="Bancroft I."/>
            <person name="Cheng F."/>
            <person name="Huang S."/>
            <person name="Li X."/>
            <person name="Hua W."/>
            <person name="Wang J."/>
            <person name="Wang X."/>
            <person name="Freeling M."/>
            <person name="Pires J.C."/>
            <person name="Paterson A.H."/>
            <person name="Chalhoub B."/>
            <person name="Wang B."/>
            <person name="Hayward A."/>
            <person name="Sharpe A.G."/>
            <person name="Park B.S."/>
            <person name="Weisshaar B."/>
            <person name="Liu B."/>
            <person name="Li B."/>
            <person name="Liu B."/>
            <person name="Tong C."/>
            <person name="Song C."/>
            <person name="Duran C."/>
            <person name="Peng C."/>
            <person name="Geng C."/>
            <person name="Koh C."/>
            <person name="Lin C."/>
            <person name="Edwards D."/>
            <person name="Mu D."/>
            <person name="Shen D."/>
            <person name="Soumpourou E."/>
            <person name="Li F."/>
            <person name="Fraser F."/>
            <person name="Conant G."/>
            <person name="Lassalle G."/>
            <person name="King G.J."/>
            <person name="Bonnema G."/>
            <person name="Tang H."/>
            <person name="Wang H."/>
            <person name="Belcram H."/>
            <person name="Zhou H."/>
            <person name="Hirakawa H."/>
            <person name="Abe H."/>
            <person name="Guo H."/>
            <person name="Wang H."/>
            <person name="Jin H."/>
            <person name="Parkin I.A."/>
            <person name="Batley J."/>
            <person name="Kim J.S."/>
            <person name="Just J."/>
            <person name="Li J."/>
            <person name="Xu J."/>
            <person name="Deng J."/>
            <person name="Kim J.A."/>
            <person name="Li J."/>
            <person name="Yu J."/>
            <person name="Meng J."/>
            <person name="Wang J."/>
            <person name="Min J."/>
            <person name="Poulain J."/>
            <person name="Wang J."/>
            <person name="Hatakeyama K."/>
            <person name="Wu K."/>
            <person name="Wang L."/>
            <person name="Fang L."/>
            <person name="Trick M."/>
            <person name="Links M.G."/>
            <person name="Zhao M."/>
            <person name="Jin M."/>
            <person name="Ramchiary N."/>
            <person name="Drou N."/>
            <person name="Berkman P.J."/>
            <person name="Cai Q."/>
            <person name="Huang Q."/>
            <person name="Li R."/>
            <person name="Tabata S."/>
            <person name="Cheng S."/>
            <person name="Zhang S."/>
            <person name="Zhang S."/>
            <person name="Huang S."/>
            <person name="Sato S."/>
            <person name="Sun S."/>
            <person name="Kwon S.J."/>
            <person name="Choi S.R."/>
            <person name="Lee T.H."/>
            <person name="Fan W."/>
            <person name="Zhao X."/>
            <person name="Tan X."/>
            <person name="Xu X."/>
            <person name="Wang Y."/>
            <person name="Qiu Y."/>
            <person name="Yin Y."/>
            <person name="Li Y."/>
            <person name="Du Y."/>
            <person name="Liao Y."/>
            <person name="Lim Y."/>
            <person name="Narusaka Y."/>
            <person name="Wang Y."/>
            <person name="Wang Z."/>
            <person name="Li Z."/>
            <person name="Wang Z."/>
            <person name="Xiong Z."/>
            <person name="Zhang Z."/>
        </authorList>
    </citation>
    <scope>NUCLEOTIDE SEQUENCE [LARGE SCALE GENOMIC DNA]</scope>
    <source>
        <strain evidence="2 3">cv. Chiifu-401-42</strain>
    </source>
</reference>